<keyword evidence="1" id="KW-0732">Signal</keyword>
<evidence type="ECO:0000313" key="3">
    <source>
        <dbReference type="Proteomes" id="UP000008467"/>
    </source>
</evidence>
<sequence length="112" mass="12800">MKKLFLKLLIMTSSLMLLSAPVFATTPSVAIEQQLISNAQETSVSPRAVFRYPKTVRRTYQSTSEIPNSIFYEEYHNVYGTCRGTLYFDYAQSLSNGWIEVFYTGTMMSNNI</sequence>
<dbReference type="Proteomes" id="UP000008467">
    <property type="component" value="Chromosome"/>
</dbReference>
<dbReference type="EMBL" id="CP002582">
    <property type="protein sequence ID" value="ADZ83220.1"/>
    <property type="molecule type" value="Genomic_DNA"/>
</dbReference>
<organism evidence="2 3">
    <name type="scientific">Cellulosilyticum lentocellum (strain ATCC 49066 / DSM 5427 / NCIMB 11756 / RHM5)</name>
    <name type="common">Clostridium lentocellum</name>
    <dbReference type="NCBI Taxonomy" id="642492"/>
    <lineage>
        <taxon>Bacteria</taxon>
        <taxon>Bacillati</taxon>
        <taxon>Bacillota</taxon>
        <taxon>Clostridia</taxon>
        <taxon>Lachnospirales</taxon>
        <taxon>Cellulosilyticaceae</taxon>
        <taxon>Cellulosilyticum</taxon>
    </lineage>
</organism>
<evidence type="ECO:0000313" key="2">
    <source>
        <dbReference type="EMBL" id="ADZ83220.1"/>
    </source>
</evidence>
<proteinExistence type="predicted"/>
<protein>
    <submittedName>
        <fullName evidence="2">Uncharacterized protein</fullName>
    </submittedName>
</protein>
<dbReference type="KEGG" id="cle:Clole_1494"/>
<dbReference type="RefSeq" id="WP_013656518.1">
    <property type="nucleotide sequence ID" value="NC_015275.1"/>
</dbReference>
<name>F2JJT8_CELLD</name>
<feature type="signal peptide" evidence="1">
    <location>
        <begin position="1"/>
        <end position="24"/>
    </location>
</feature>
<dbReference type="STRING" id="642492.Clole_1494"/>
<feature type="chain" id="PRO_5003284220" evidence="1">
    <location>
        <begin position="25"/>
        <end position="112"/>
    </location>
</feature>
<accession>F2JJT8</accession>
<dbReference type="AlphaFoldDB" id="F2JJT8"/>
<reference evidence="2 3" key="1">
    <citation type="journal article" date="2011" name="J. Bacteriol.">
        <title>Complete genome sequence of the cellulose-degrading bacterium Cellulosilyticum lentocellum.</title>
        <authorList>
            <consortium name="US DOE Joint Genome Institute"/>
            <person name="Miller D.A."/>
            <person name="Suen G."/>
            <person name="Bruce D."/>
            <person name="Copeland A."/>
            <person name="Cheng J.F."/>
            <person name="Detter C."/>
            <person name="Goodwin L.A."/>
            <person name="Han C.S."/>
            <person name="Hauser L.J."/>
            <person name="Land M.L."/>
            <person name="Lapidus A."/>
            <person name="Lucas S."/>
            <person name="Meincke L."/>
            <person name="Pitluck S."/>
            <person name="Tapia R."/>
            <person name="Teshima H."/>
            <person name="Woyke T."/>
            <person name="Fox B.G."/>
            <person name="Angert E.R."/>
            <person name="Currie C.R."/>
        </authorList>
    </citation>
    <scope>NUCLEOTIDE SEQUENCE [LARGE SCALE GENOMIC DNA]</scope>
    <source>
        <strain evidence="3">ATCC 49066 / DSM 5427 / NCIMB 11756 / RHM5</strain>
    </source>
</reference>
<evidence type="ECO:0000256" key="1">
    <source>
        <dbReference type="SAM" id="SignalP"/>
    </source>
</evidence>
<dbReference type="HOGENOM" id="CLU_2141393_0_0_9"/>
<gene>
    <name evidence="2" type="ordered locus">Clole_1494</name>
</gene>
<keyword evidence="3" id="KW-1185">Reference proteome</keyword>